<organism evidence="3 4">
    <name type="scientific">Laceyella putida</name>
    <dbReference type="NCBI Taxonomy" id="110101"/>
    <lineage>
        <taxon>Bacteria</taxon>
        <taxon>Bacillati</taxon>
        <taxon>Bacillota</taxon>
        <taxon>Bacilli</taxon>
        <taxon>Bacillales</taxon>
        <taxon>Thermoactinomycetaceae</taxon>
        <taxon>Laceyella</taxon>
    </lineage>
</organism>
<keyword evidence="4" id="KW-1185">Reference proteome</keyword>
<keyword evidence="3" id="KW-0489">Methyltransferase</keyword>
<dbReference type="GO" id="GO:0032259">
    <property type="term" value="P:methylation"/>
    <property type="evidence" value="ECO:0007669"/>
    <property type="project" value="UniProtKB-KW"/>
</dbReference>
<keyword evidence="1" id="KW-0808">Transferase</keyword>
<dbReference type="Pfam" id="PF08242">
    <property type="entry name" value="Methyltransf_12"/>
    <property type="match status" value="1"/>
</dbReference>
<sequence length="278" mass="32194">MDIRKKQRVNQFNRASLTYDEHAEIFRKLAYRLLLQMDRRGWRPRRILDIGCGTGYMTQLILDEFPDAGIVALDIADKMVQIAYEKVGGQSRVKLVVADVEAMDVSRLGKFDLIVCNAVCHWFQRPKETFAKLADALKVGGRLLVSTYGPDTCGELASMFRQVEEEWKLRKERHMLPFRSVKEWEGLLDVGLTGVHSLESWMRNEYPDCRSFLYSIKAVGEAYSEANHPLLIQRRLLQEVIRRYDQAYRSGEGVYATVHFLQLHLKKTDDSAKVMLFK</sequence>
<comment type="caution">
    <text evidence="3">The sequence shown here is derived from an EMBL/GenBank/DDBJ whole genome shotgun (WGS) entry which is preliminary data.</text>
</comment>
<accession>A0ABW2RFY3</accession>
<name>A0ABW2RFY3_9BACL</name>
<reference evidence="4" key="1">
    <citation type="journal article" date="2019" name="Int. J. Syst. Evol. Microbiol.">
        <title>The Global Catalogue of Microorganisms (GCM) 10K type strain sequencing project: providing services to taxonomists for standard genome sequencing and annotation.</title>
        <authorList>
            <consortium name="The Broad Institute Genomics Platform"/>
            <consortium name="The Broad Institute Genome Sequencing Center for Infectious Disease"/>
            <person name="Wu L."/>
            <person name="Ma J."/>
        </authorList>
    </citation>
    <scope>NUCLEOTIDE SEQUENCE [LARGE SCALE GENOMIC DNA]</scope>
    <source>
        <strain evidence="4">CGMCC 1.12942</strain>
    </source>
</reference>
<dbReference type="InterPro" id="IPR029063">
    <property type="entry name" value="SAM-dependent_MTases_sf"/>
</dbReference>
<dbReference type="SUPFAM" id="SSF53335">
    <property type="entry name" value="S-adenosyl-L-methionine-dependent methyltransferases"/>
    <property type="match status" value="1"/>
</dbReference>
<dbReference type="RefSeq" id="WP_379863061.1">
    <property type="nucleotide sequence ID" value="NZ_JBHTBW010000005.1"/>
</dbReference>
<dbReference type="PANTHER" id="PTHR43861">
    <property type="entry name" value="TRANS-ACONITATE 2-METHYLTRANSFERASE-RELATED"/>
    <property type="match status" value="1"/>
</dbReference>
<dbReference type="GO" id="GO:0008168">
    <property type="term" value="F:methyltransferase activity"/>
    <property type="evidence" value="ECO:0007669"/>
    <property type="project" value="UniProtKB-KW"/>
</dbReference>
<gene>
    <name evidence="3" type="ORF">ACFQNG_01655</name>
</gene>
<dbReference type="InterPro" id="IPR013217">
    <property type="entry name" value="Methyltransf_12"/>
</dbReference>
<dbReference type="Gene3D" id="3.40.50.150">
    <property type="entry name" value="Vaccinia Virus protein VP39"/>
    <property type="match status" value="1"/>
</dbReference>
<dbReference type="Proteomes" id="UP001596500">
    <property type="component" value="Unassembled WGS sequence"/>
</dbReference>
<dbReference type="EMBL" id="JBHTBW010000005">
    <property type="protein sequence ID" value="MFC7439872.1"/>
    <property type="molecule type" value="Genomic_DNA"/>
</dbReference>
<feature type="domain" description="Methyltransferase type 12" evidence="2">
    <location>
        <begin position="48"/>
        <end position="143"/>
    </location>
</feature>
<evidence type="ECO:0000256" key="1">
    <source>
        <dbReference type="ARBA" id="ARBA00022679"/>
    </source>
</evidence>
<dbReference type="PANTHER" id="PTHR43861:SF3">
    <property type="entry name" value="PUTATIVE (AFU_ORTHOLOGUE AFUA_2G14390)-RELATED"/>
    <property type="match status" value="1"/>
</dbReference>
<evidence type="ECO:0000259" key="2">
    <source>
        <dbReference type="Pfam" id="PF08242"/>
    </source>
</evidence>
<evidence type="ECO:0000313" key="3">
    <source>
        <dbReference type="EMBL" id="MFC7439872.1"/>
    </source>
</evidence>
<protein>
    <submittedName>
        <fullName evidence="3">Methyltransferase</fullName>
    </submittedName>
</protein>
<evidence type="ECO:0000313" key="4">
    <source>
        <dbReference type="Proteomes" id="UP001596500"/>
    </source>
</evidence>
<proteinExistence type="predicted"/>
<dbReference type="CDD" id="cd02440">
    <property type="entry name" value="AdoMet_MTases"/>
    <property type="match status" value="1"/>
</dbReference>